<comment type="domain">
    <text evidence="10">The DHHC domain is required for palmitoyltransferase activity.</text>
</comment>
<comment type="catalytic activity">
    <reaction evidence="9 10">
        <text>L-cysteinyl-[protein] + hexadecanoyl-CoA = S-hexadecanoyl-L-cysteinyl-[protein] + CoA</text>
        <dbReference type="Rhea" id="RHEA:36683"/>
        <dbReference type="Rhea" id="RHEA-COMP:10131"/>
        <dbReference type="Rhea" id="RHEA-COMP:11032"/>
        <dbReference type="ChEBI" id="CHEBI:29950"/>
        <dbReference type="ChEBI" id="CHEBI:57287"/>
        <dbReference type="ChEBI" id="CHEBI:57379"/>
        <dbReference type="ChEBI" id="CHEBI:74151"/>
        <dbReference type="EC" id="2.3.1.225"/>
    </reaction>
</comment>
<evidence type="ECO:0000256" key="8">
    <source>
        <dbReference type="ARBA" id="ARBA00023315"/>
    </source>
</evidence>
<evidence type="ECO:0000256" key="3">
    <source>
        <dbReference type="ARBA" id="ARBA00022692"/>
    </source>
</evidence>
<evidence type="ECO:0000313" key="13">
    <source>
        <dbReference type="Proteomes" id="UP000298030"/>
    </source>
</evidence>
<organism evidence="12 13">
    <name type="scientific">Coprinellus micaceus</name>
    <name type="common">Glistening ink-cap mushroom</name>
    <name type="synonym">Coprinus micaceus</name>
    <dbReference type="NCBI Taxonomy" id="71717"/>
    <lineage>
        <taxon>Eukaryota</taxon>
        <taxon>Fungi</taxon>
        <taxon>Dikarya</taxon>
        <taxon>Basidiomycota</taxon>
        <taxon>Agaricomycotina</taxon>
        <taxon>Agaricomycetes</taxon>
        <taxon>Agaricomycetidae</taxon>
        <taxon>Agaricales</taxon>
        <taxon>Agaricineae</taxon>
        <taxon>Psathyrellaceae</taxon>
        <taxon>Coprinellus</taxon>
    </lineage>
</organism>
<dbReference type="InterPro" id="IPR001594">
    <property type="entry name" value="Palmitoyltrfase_DHHC"/>
</dbReference>
<sequence>MTFQVRRRDEVELQFRGSSSQSFDDEDPEKPRRLWYHRLPLLIIVACILGPQPSILRMLIYHHWRSLHQPAWAVIHFVVSFALTVITLTSLTITVTRDPGPVHTPTAREGVNSDNIGLAEALMGGGDEDDFMKPGRWCRKCWAPKPERAHHCSMCGRCVMKMDHHCPWLGHSCIGHRTYPSFVHFLTSATLLALYVATVAARALMYSFRNPFSVDETTPIHEMALSLYGIIISLVVGPFAAYHFYLITTGQTTLEHITPFMLLRHLPPLPRTGHSLSDPPLEPELSYQQRRLVKDAHSRLSLYDLGWRRNWALVFGWETRWGWVPKLLWGGSSPGDGMHHPRNPRAEDILAKLAADLVKADHDRFN</sequence>
<dbReference type="InterPro" id="IPR039859">
    <property type="entry name" value="PFA4/ZDH16/20/ERF2-like"/>
</dbReference>
<evidence type="ECO:0000256" key="2">
    <source>
        <dbReference type="ARBA" id="ARBA00022679"/>
    </source>
</evidence>
<comment type="similarity">
    <text evidence="10">Belongs to the DHHC palmitoyltransferase family.</text>
</comment>
<evidence type="ECO:0000259" key="11">
    <source>
        <dbReference type="Pfam" id="PF01529"/>
    </source>
</evidence>
<protein>
    <recommendedName>
        <fullName evidence="10">Palmitoyltransferase</fullName>
        <ecNumber evidence="10">2.3.1.225</ecNumber>
    </recommendedName>
</protein>
<evidence type="ECO:0000256" key="10">
    <source>
        <dbReference type="RuleBase" id="RU079119"/>
    </source>
</evidence>
<keyword evidence="6" id="KW-0564">Palmitate</keyword>
<evidence type="ECO:0000256" key="4">
    <source>
        <dbReference type="ARBA" id="ARBA00022989"/>
    </source>
</evidence>
<dbReference type="PROSITE" id="PS50216">
    <property type="entry name" value="DHHC"/>
    <property type="match status" value="1"/>
</dbReference>
<gene>
    <name evidence="12" type="ORF">FA13DRAFT_1669262</name>
</gene>
<keyword evidence="3 10" id="KW-0812">Transmembrane</keyword>
<dbReference type="PANTHER" id="PTHR12246">
    <property type="entry name" value="PALMITOYLTRANSFERASE ZDHHC16"/>
    <property type="match status" value="1"/>
</dbReference>
<feature type="domain" description="Palmitoyltransferase DHHC" evidence="11">
    <location>
        <begin position="134"/>
        <end position="257"/>
    </location>
</feature>
<proteinExistence type="inferred from homology"/>
<evidence type="ECO:0000256" key="1">
    <source>
        <dbReference type="ARBA" id="ARBA00004141"/>
    </source>
</evidence>
<dbReference type="Pfam" id="PF01529">
    <property type="entry name" value="DHHC"/>
    <property type="match status" value="1"/>
</dbReference>
<dbReference type="Proteomes" id="UP000298030">
    <property type="component" value="Unassembled WGS sequence"/>
</dbReference>
<keyword evidence="8 10" id="KW-0012">Acyltransferase</keyword>
<keyword evidence="7" id="KW-0449">Lipoprotein</keyword>
<dbReference type="OrthoDB" id="9909019at2759"/>
<evidence type="ECO:0000256" key="9">
    <source>
        <dbReference type="ARBA" id="ARBA00048048"/>
    </source>
</evidence>
<feature type="transmembrane region" description="Helical" evidence="10">
    <location>
        <begin position="72"/>
        <end position="93"/>
    </location>
</feature>
<comment type="caution">
    <text evidence="12">The sequence shown here is derived from an EMBL/GenBank/DDBJ whole genome shotgun (WGS) entry which is preliminary data.</text>
</comment>
<dbReference type="AlphaFoldDB" id="A0A4Y7SS61"/>
<dbReference type="STRING" id="71717.A0A4Y7SS61"/>
<dbReference type="GO" id="GO:0016020">
    <property type="term" value="C:membrane"/>
    <property type="evidence" value="ECO:0007669"/>
    <property type="project" value="UniProtKB-SubCell"/>
</dbReference>
<feature type="transmembrane region" description="Helical" evidence="10">
    <location>
        <begin position="225"/>
        <end position="247"/>
    </location>
</feature>
<accession>A0A4Y7SS61</accession>
<evidence type="ECO:0000256" key="7">
    <source>
        <dbReference type="ARBA" id="ARBA00023288"/>
    </source>
</evidence>
<evidence type="ECO:0000313" key="12">
    <source>
        <dbReference type="EMBL" id="TEB24551.1"/>
    </source>
</evidence>
<feature type="transmembrane region" description="Helical" evidence="10">
    <location>
        <begin position="39"/>
        <end position="60"/>
    </location>
</feature>
<name>A0A4Y7SS61_COPMI</name>
<feature type="transmembrane region" description="Helical" evidence="10">
    <location>
        <begin position="182"/>
        <end position="205"/>
    </location>
</feature>
<evidence type="ECO:0000256" key="6">
    <source>
        <dbReference type="ARBA" id="ARBA00023139"/>
    </source>
</evidence>
<keyword evidence="4 10" id="KW-1133">Transmembrane helix</keyword>
<dbReference type="GO" id="GO:0019706">
    <property type="term" value="F:protein-cysteine S-palmitoyltransferase activity"/>
    <property type="evidence" value="ECO:0007669"/>
    <property type="project" value="UniProtKB-EC"/>
</dbReference>
<keyword evidence="13" id="KW-1185">Reference proteome</keyword>
<keyword evidence="5 10" id="KW-0472">Membrane</keyword>
<reference evidence="12 13" key="1">
    <citation type="journal article" date="2019" name="Nat. Ecol. Evol.">
        <title>Megaphylogeny resolves global patterns of mushroom evolution.</title>
        <authorList>
            <person name="Varga T."/>
            <person name="Krizsan K."/>
            <person name="Foldi C."/>
            <person name="Dima B."/>
            <person name="Sanchez-Garcia M."/>
            <person name="Sanchez-Ramirez S."/>
            <person name="Szollosi G.J."/>
            <person name="Szarkandi J.G."/>
            <person name="Papp V."/>
            <person name="Albert L."/>
            <person name="Andreopoulos W."/>
            <person name="Angelini C."/>
            <person name="Antonin V."/>
            <person name="Barry K.W."/>
            <person name="Bougher N.L."/>
            <person name="Buchanan P."/>
            <person name="Buyck B."/>
            <person name="Bense V."/>
            <person name="Catcheside P."/>
            <person name="Chovatia M."/>
            <person name="Cooper J."/>
            <person name="Damon W."/>
            <person name="Desjardin D."/>
            <person name="Finy P."/>
            <person name="Geml J."/>
            <person name="Haridas S."/>
            <person name="Hughes K."/>
            <person name="Justo A."/>
            <person name="Karasinski D."/>
            <person name="Kautmanova I."/>
            <person name="Kiss B."/>
            <person name="Kocsube S."/>
            <person name="Kotiranta H."/>
            <person name="LaButti K.M."/>
            <person name="Lechner B.E."/>
            <person name="Liimatainen K."/>
            <person name="Lipzen A."/>
            <person name="Lukacs Z."/>
            <person name="Mihaltcheva S."/>
            <person name="Morgado L.N."/>
            <person name="Niskanen T."/>
            <person name="Noordeloos M.E."/>
            <person name="Ohm R.A."/>
            <person name="Ortiz-Santana B."/>
            <person name="Ovrebo C."/>
            <person name="Racz N."/>
            <person name="Riley R."/>
            <person name="Savchenko A."/>
            <person name="Shiryaev A."/>
            <person name="Soop K."/>
            <person name="Spirin V."/>
            <person name="Szebenyi C."/>
            <person name="Tomsovsky M."/>
            <person name="Tulloss R.E."/>
            <person name="Uehling J."/>
            <person name="Grigoriev I.V."/>
            <person name="Vagvolgyi C."/>
            <person name="Papp T."/>
            <person name="Martin F.M."/>
            <person name="Miettinen O."/>
            <person name="Hibbett D.S."/>
            <person name="Nagy L.G."/>
        </authorList>
    </citation>
    <scope>NUCLEOTIDE SEQUENCE [LARGE SCALE GENOMIC DNA]</scope>
    <source>
        <strain evidence="12 13">FP101781</strain>
    </source>
</reference>
<dbReference type="EMBL" id="QPFP01000065">
    <property type="protein sequence ID" value="TEB24551.1"/>
    <property type="molecule type" value="Genomic_DNA"/>
</dbReference>
<dbReference type="EC" id="2.3.1.225" evidence="10"/>
<keyword evidence="2 10" id="KW-0808">Transferase</keyword>
<comment type="subcellular location">
    <subcellularLocation>
        <location evidence="1">Membrane</location>
        <topology evidence="1">Multi-pass membrane protein</topology>
    </subcellularLocation>
</comment>
<evidence type="ECO:0000256" key="5">
    <source>
        <dbReference type="ARBA" id="ARBA00023136"/>
    </source>
</evidence>